<dbReference type="CDD" id="cd00009">
    <property type="entry name" value="AAA"/>
    <property type="match status" value="1"/>
</dbReference>
<feature type="compositionally biased region" description="Low complexity" evidence="1">
    <location>
        <begin position="108"/>
        <end position="118"/>
    </location>
</feature>
<dbReference type="RefSeq" id="YP_010013486.1">
    <property type="nucleotide sequence ID" value="NC_053511.1"/>
</dbReference>
<dbReference type="KEGG" id="vg:63210088"/>
<dbReference type="GO" id="GO:0005524">
    <property type="term" value="F:ATP binding"/>
    <property type="evidence" value="ECO:0007669"/>
    <property type="project" value="InterPro"/>
</dbReference>
<feature type="region of interest" description="Disordered" evidence="1">
    <location>
        <begin position="73"/>
        <end position="119"/>
    </location>
</feature>
<evidence type="ECO:0000259" key="2">
    <source>
        <dbReference type="Pfam" id="PF07728"/>
    </source>
</evidence>
<protein>
    <submittedName>
        <fullName evidence="3">AAA-ATPase</fullName>
    </submittedName>
</protein>
<organism evidence="3 4">
    <name type="scientific">Mycobacterium phage DyoEdafos</name>
    <dbReference type="NCBI Taxonomy" id="2599860"/>
    <lineage>
        <taxon>Viruses</taxon>
        <taxon>Duplodnaviria</taxon>
        <taxon>Heunggongvirae</taxon>
        <taxon>Uroviricota</taxon>
        <taxon>Caudoviricetes</taxon>
        <taxon>Vilmaviridae</taxon>
        <taxon>Lclasvirinae</taxon>
        <taxon>Bromdenvirus</taxon>
        <taxon>Bromdenvirus dyoedafos</taxon>
    </lineage>
</organism>
<dbReference type="InterPro" id="IPR050764">
    <property type="entry name" value="CbbQ/NirQ/NorQ/GpvN"/>
</dbReference>
<dbReference type="GO" id="GO:0016887">
    <property type="term" value="F:ATP hydrolysis activity"/>
    <property type="evidence" value="ECO:0007669"/>
    <property type="project" value="InterPro"/>
</dbReference>
<dbReference type="EMBL" id="MN234187">
    <property type="protein sequence ID" value="QFG10362.1"/>
    <property type="molecule type" value="Genomic_DNA"/>
</dbReference>
<sequence length="417" mass="44251">MSVTGTLTKQSIRTLRTGCPTCKAEGPFYLATDEAGVEHLVVKNAATKSADQGQAVSSSFVHICVKAFGDPERPGGDAFGGSGSGSGSEDNGSGDAEAVPTPAPAPATPAAGAPASDGSEADMLRKLLQQIMGTPQIDADEVRAIAKDVIEGVVMPTRTYVQTETETREIEGVTHKQFLDVLAAIDAGCNVQLVGAPGVGKTHMCQQVAEALGRDFYVIGFHLQSTASELRGYMSANGEFVPTVVYDWASNPEGGILLTDELDRSHPGIQAALNSLLSNRFISLPNRETVYLNDKHVILAATNTYGDGPTWEFPAAQKFSAEFKDRFIAMTIEIDTDIEMAAAMAKGAAKDLTQRAVSYVQKVRANVQREAIAGVTISPRASQNMAALLAKGVDWDKAVAWTLQKGMDKDTWRKVAA</sequence>
<proteinExistence type="predicted"/>
<evidence type="ECO:0000313" key="3">
    <source>
        <dbReference type="EMBL" id="QFG10362.1"/>
    </source>
</evidence>
<dbReference type="PANTHER" id="PTHR42759">
    <property type="entry name" value="MOXR FAMILY PROTEIN"/>
    <property type="match status" value="1"/>
</dbReference>
<evidence type="ECO:0000256" key="1">
    <source>
        <dbReference type="SAM" id="MobiDB-lite"/>
    </source>
</evidence>
<dbReference type="GeneID" id="63210088"/>
<dbReference type="Proteomes" id="UP000327317">
    <property type="component" value="Segment"/>
</dbReference>
<dbReference type="InterPro" id="IPR011704">
    <property type="entry name" value="ATPase_dyneun-rel_AAA"/>
</dbReference>
<evidence type="ECO:0000313" key="4">
    <source>
        <dbReference type="Proteomes" id="UP000327317"/>
    </source>
</evidence>
<dbReference type="InterPro" id="IPR027417">
    <property type="entry name" value="P-loop_NTPase"/>
</dbReference>
<reference evidence="3 4" key="1">
    <citation type="submission" date="2019-07" db="EMBL/GenBank/DDBJ databases">
        <authorList>
            <person name="Stoner T.H."/>
            <person name="Garlena R.A."/>
            <person name="Russell D.A."/>
            <person name="Pope W.H."/>
            <person name="Jacobs-Sera D."/>
            <person name="Hatfull G.F."/>
        </authorList>
    </citation>
    <scope>NUCLEOTIDE SEQUENCE [LARGE SCALE GENOMIC DNA]</scope>
</reference>
<feature type="domain" description="ATPase dynein-related AAA" evidence="2">
    <location>
        <begin position="191"/>
        <end position="306"/>
    </location>
</feature>
<accession>A0A5J6TNQ9</accession>
<feature type="compositionally biased region" description="Low complexity" evidence="1">
    <location>
        <begin position="87"/>
        <end position="100"/>
    </location>
</feature>
<dbReference type="PANTHER" id="PTHR42759:SF1">
    <property type="entry name" value="MAGNESIUM-CHELATASE SUBUNIT CHLD"/>
    <property type="match status" value="1"/>
</dbReference>
<dbReference type="Pfam" id="PF07728">
    <property type="entry name" value="AAA_5"/>
    <property type="match status" value="1"/>
</dbReference>
<keyword evidence="4" id="KW-1185">Reference proteome</keyword>
<feature type="compositionally biased region" description="Gly residues" evidence="1">
    <location>
        <begin position="77"/>
        <end position="86"/>
    </location>
</feature>
<dbReference type="SUPFAM" id="SSF52540">
    <property type="entry name" value="P-loop containing nucleoside triphosphate hydrolases"/>
    <property type="match status" value="1"/>
</dbReference>
<gene>
    <name evidence="3" type="primary">152</name>
    <name evidence="3" type="ORF">SEA_DYOEDAFOS_152</name>
</gene>
<name>A0A5J6TNQ9_9CAUD</name>
<dbReference type="Gene3D" id="3.40.50.300">
    <property type="entry name" value="P-loop containing nucleotide triphosphate hydrolases"/>
    <property type="match status" value="1"/>
</dbReference>